<organism evidence="5 6">
    <name type="scientific">Telmatospirillum siberiense</name>
    <dbReference type="NCBI Taxonomy" id="382514"/>
    <lineage>
        <taxon>Bacteria</taxon>
        <taxon>Pseudomonadati</taxon>
        <taxon>Pseudomonadota</taxon>
        <taxon>Alphaproteobacteria</taxon>
        <taxon>Rhodospirillales</taxon>
        <taxon>Rhodospirillaceae</taxon>
        <taxon>Telmatospirillum</taxon>
    </lineage>
</organism>
<dbReference type="GO" id="GO:0030288">
    <property type="term" value="C:outer membrane-bounded periplasmic space"/>
    <property type="evidence" value="ECO:0007669"/>
    <property type="project" value="UniProtKB-ARBA"/>
</dbReference>
<dbReference type="Gene3D" id="3.10.105.10">
    <property type="entry name" value="Dipeptide-binding Protein, Domain 3"/>
    <property type="match status" value="1"/>
</dbReference>
<dbReference type="InterPro" id="IPR019546">
    <property type="entry name" value="TAT_signal_bac_arc"/>
</dbReference>
<sequence>MDRRQFLKMSAVAAGGTAAFSIPRLARADSTRILRFVPYADIAIVDPVWTTAYTTRTHALLVFDTLFGLDDNLTAQPQMVEGFTVENDGKLWTLTLRSGLLFHDGSKVLARDCVASIKRWGVRDAFGQALMAATDEITAKDDRTIVFRLKKPFPMLPDALARPSAMVAAMMPERLAMTDPFKQITEVVGSGPFRYLTEERVAGARHVYARHEGYAPRGSGAASFTAGPKVTYFDRVEFQVIPDAATAVAALQTGSVDWVEAPMIDLLPTLRKSKDITVEIKDHNGMVAQLAMNHTQAPFNNPAIRRIILKAVNQVDCMTAVAGSEKDLWSANFGFYSATSPMRSGEGLAAIAGPKNTDALKKELAAAGYKGERVVMLAAQDVPRISAVCEVVAEMFRNLGINLDFVASDWGTVIQRRTNRRSVDEGGWSCFVTYWSGLDMATPATNSALRANGEKASPGWPSSPALESLRERWLDAKTLEEQKKVAGEIQLQAVQDVPFVPAGQYFQPTAYRRNLTGMLNGFALFTNLKKA</sequence>
<evidence type="ECO:0000256" key="3">
    <source>
        <dbReference type="ARBA" id="ARBA00022729"/>
    </source>
</evidence>
<comment type="caution">
    <text evidence="5">The sequence shown here is derived from an EMBL/GenBank/DDBJ whole genome shotgun (WGS) entry which is preliminary data.</text>
</comment>
<comment type="subcellular location">
    <subcellularLocation>
        <location evidence="1">Periplasm</location>
    </subcellularLocation>
</comment>
<evidence type="ECO:0000313" key="6">
    <source>
        <dbReference type="Proteomes" id="UP000233293"/>
    </source>
</evidence>
<dbReference type="InterPro" id="IPR030678">
    <property type="entry name" value="Peptide/Ni-bd"/>
</dbReference>
<evidence type="ECO:0000313" key="5">
    <source>
        <dbReference type="EMBL" id="PKU23768.1"/>
    </source>
</evidence>
<dbReference type="CDD" id="cd08502">
    <property type="entry name" value="PBP2_NikA_DppA_OppA_like_16"/>
    <property type="match status" value="1"/>
</dbReference>
<proteinExistence type="inferred from homology"/>
<dbReference type="RefSeq" id="WP_101251404.1">
    <property type="nucleotide sequence ID" value="NZ_PIUM01000017.1"/>
</dbReference>
<protein>
    <submittedName>
        <fullName evidence="5">ABC transporter substrate-binding protein</fullName>
    </submittedName>
</protein>
<keyword evidence="6" id="KW-1185">Reference proteome</keyword>
<dbReference type="Gene3D" id="3.90.76.10">
    <property type="entry name" value="Dipeptide-binding Protein, Domain 1"/>
    <property type="match status" value="1"/>
</dbReference>
<dbReference type="InterPro" id="IPR039424">
    <property type="entry name" value="SBP_5"/>
</dbReference>
<dbReference type="NCBIfam" id="TIGR01409">
    <property type="entry name" value="TAT_signal_seq"/>
    <property type="match status" value="1"/>
</dbReference>
<dbReference type="InterPro" id="IPR006311">
    <property type="entry name" value="TAT_signal"/>
</dbReference>
<evidence type="ECO:0000256" key="1">
    <source>
        <dbReference type="ARBA" id="ARBA00004418"/>
    </source>
</evidence>
<dbReference type="SUPFAM" id="SSF53850">
    <property type="entry name" value="Periplasmic binding protein-like II"/>
    <property type="match status" value="1"/>
</dbReference>
<dbReference type="InterPro" id="IPR000914">
    <property type="entry name" value="SBP_5_dom"/>
</dbReference>
<gene>
    <name evidence="5" type="ORF">CWS72_14845</name>
</gene>
<dbReference type="Gene3D" id="3.40.190.10">
    <property type="entry name" value="Periplasmic binding protein-like II"/>
    <property type="match status" value="1"/>
</dbReference>
<dbReference type="Pfam" id="PF00496">
    <property type="entry name" value="SBP_bac_5"/>
    <property type="match status" value="1"/>
</dbReference>
<reference evidence="6" key="1">
    <citation type="submission" date="2017-12" db="EMBL/GenBank/DDBJ databases">
        <title>Draft genome sequence of Telmatospirillum siberiense 26-4b1T, an acidotolerant peatland alphaproteobacterium potentially involved in sulfur cycling.</title>
        <authorList>
            <person name="Hausmann B."/>
            <person name="Pjevac P."/>
            <person name="Schreck K."/>
            <person name="Herbold C.W."/>
            <person name="Daims H."/>
            <person name="Wagner M."/>
            <person name="Pester M."/>
            <person name="Loy A."/>
        </authorList>
    </citation>
    <scope>NUCLEOTIDE SEQUENCE [LARGE SCALE GENOMIC DNA]</scope>
    <source>
        <strain evidence="6">26-4b1</strain>
    </source>
</reference>
<evidence type="ECO:0000259" key="4">
    <source>
        <dbReference type="Pfam" id="PF00496"/>
    </source>
</evidence>
<dbReference type="GO" id="GO:0015833">
    <property type="term" value="P:peptide transport"/>
    <property type="evidence" value="ECO:0007669"/>
    <property type="project" value="TreeGrafter"/>
</dbReference>
<name>A0A2N3PTP1_9PROT</name>
<comment type="similarity">
    <text evidence="2">Belongs to the bacterial solute-binding protein 5 family.</text>
</comment>
<feature type="domain" description="Solute-binding protein family 5" evidence="4">
    <location>
        <begin position="75"/>
        <end position="448"/>
    </location>
</feature>
<dbReference type="AlphaFoldDB" id="A0A2N3PTP1"/>
<dbReference type="GO" id="GO:1904680">
    <property type="term" value="F:peptide transmembrane transporter activity"/>
    <property type="evidence" value="ECO:0007669"/>
    <property type="project" value="TreeGrafter"/>
</dbReference>
<dbReference type="Proteomes" id="UP000233293">
    <property type="component" value="Unassembled WGS sequence"/>
</dbReference>
<dbReference type="EMBL" id="PIUM01000017">
    <property type="protein sequence ID" value="PKU23768.1"/>
    <property type="molecule type" value="Genomic_DNA"/>
</dbReference>
<evidence type="ECO:0000256" key="2">
    <source>
        <dbReference type="ARBA" id="ARBA00005695"/>
    </source>
</evidence>
<dbReference type="PROSITE" id="PS51318">
    <property type="entry name" value="TAT"/>
    <property type="match status" value="1"/>
</dbReference>
<dbReference type="OrthoDB" id="7232729at2"/>
<dbReference type="PANTHER" id="PTHR30290:SF38">
    <property type="entry name" value="D,D-DIPEPTIDE-BINDING PERIPLASMIC PROTEIN DDPA-RELATED"/>
    <property type="match status" value="1"/>
</dbReference>
<dbReference type="PIRSF" id="PIRSF002741">
    <property type="entry name" value="MppA"/>
    <property type="match status" value="1"/>
</dbReference>
<dbReference type="GO" id="GO:0043190">
    <property type="term" value="C:ATP-binding cassette (ABC) transporter complex"/>
    <property type="evidence" value="ECO:0007669"/>
    <property type="project" value="InterPro"/>
</dbReference>
<accession>A0A2N3PTP1</accession>
<dbReference type="PANTHER" id="PTHR30290">
    <property type="entry name" value="PERIPLASMIC BINDING COMPONENT OF ABC TRANSPORTER"/>
    <property type="match status" value="1"/>
</dbReference>
<keyword evidence="3" id="KW-0732">Signal</keyword>